<dbReference type="GO" id="GO:0005737">
    <property type="term" value="C:cytoplasm"/>
    <property type="evidence" value="ECO:0007669"/>
    <property type="project" value="TreeGrafter"/>
</dbReference>
<dbReference type="Pfam" id="PF00501">
    <property type="entry name" value="AMP-binding"/>
    <property type="match status" value="2"/>
</dbReference>
<sequence>MSIVDAIRRAVTEHADRSAVETATGTITYRELGARVAAFAARLEERTAPGEFVGIEAARSASTIVAMAAALTSGRPFVVLDPRDSTSNAVKVAALGVSWLARGGELVEVAGEKRAVEADGVAYAIHTSGSTGEPKCVLVAVDPLARMIADHVRRLELTPDSRTLQFARLTFDGCVTEILWTLTSGACLVVVDEERLAPGPVLQATLEDLKITHLKTTPFALTATEPTGSMALRHVVNGGGACRPVLVGKWSVVAAFHNAYGLTETTVCNLLSDVLDPAVHTGSVPLGDVVGDCGYEIVPRPGDPDSRGELVITGRSVAIGYLTADGVQRFGGSYRTGDVVEQRDGQLHFVERADRQLKVRGYRLDPGEIEAAACRFASVVEAVVTAESHDGSEIADALVCYFVGTADERAVRAHLESVLDPYKVPSVVTRIPQMPYTPNGKVDRDALRASRHTEAVSDSPEDRVLALARQLTGVSDASLNDNFFDIGGDSASTVVLVGELRKLGWMDAGVRDVLRAENLRSLTTTLRSRSS</sequence>
<evidence type="ECO:0000313" key="2">
    <source>
        <dbReference type="EMBL" id="ANZ42540.1"/>
    </source>
</evidence>
<evidence type="ECO:0000259" key="1">
    <source>
        <dbReference type="PROSITE" id="PS50075"/>
    </source>
</evidence>
<dbReference type="GO" id="GO:0043041">
    <property type="term" value="P:amino acid activation for nonribosomal peptide biosynthetic process"/>
    <property type="evidence" value="ECO:0007669"/>
    <property type="project" value="TreeGrafter"/>
</dbReference>
<feature type="domain" description="Carrier" evidence="1">
    <location>
        <begin position="455"/>
        <end position="530"/>
    </location>
</feature>
<proteinExistence type="predicted"/>
<dbReference type="STRING" id="1586287.BBK82_06900"/>
<dbReference type="PROSITE" id="PS50075">
    <property type="entry name" value="CARRIER"/>
    <property type="match status" value="1"/>
</dbReference>
<accession>A0A1B2HXR3</accession>
<dbReference type="InterPro" id="IPR000873">
    <property type="entry name" value="AMP-dep_synth/lig_dom"/>
</dbReference>
<organism evidence="2 3">
    <name type="scientific">Lentzea guizhouensis</name>
    <dbReference type="NCBI Taxonomy" id="1586287"/>
    <lineage>
        <taxon>Bacteria</taxon>
        <taxon>Bacillati</taxon>
        <taxon>Actinomycetota</taxon>
        <taxon>Actinomycetes</taxon>
        <taxon>Pseudonocardiales</taxon>
        <taxon>Pseudonocardiaceae</taxon>
        <taxon>Lentzea</taxon>
    </lineage>
</organism>
<gene>
    <name evidence="2" type="ORF">BBK82_06900</name>
</gene>
<dbReference type="Gene3D" id="3.40.50.12780">
    <property type="entry name" value="N-terminal domain of ligase-like"/>
    <property type="match status" value="1"/>
</dbReference>
<dbReference type="GO" id="GO:0031177">
    <property type="term" value="F:phosphopantetheine binding"/>
    <property type="evidence" value="ECO:0007669"/>
    <property type="project" value="TreeGrafter"/>
</dbReference>
<dbReference type="InterPro" id="IPR009081">
    <property type="entry name" value="PP-bd_ACP"/>
</dbReference>
<dbReference type="InterPro" id="IPR042099">
    <property type="entry name" value="ANL_N_sf"/>
</dbReference>
<dbReference type="InterPro" id="IPR036736">
    <property type="entry name" value="ACP-like_sf"/>
</dbReference>
<dbReference type="OrthoDB" id="3802848at2"/>
<dbReference type="PANTHER" id="PTHR45527">
    <property type="entry name" value="NONRIBOSOMAL PEPTIDE SYNTHETASE"/>
    <property type="match status" value="1"/>
</dbReference>
<reference evidence="2 3" key="1">
    <citation type="submission" date="2016-07" db="EMBL/GenBank/DDBJ databases">
        <title>Complete genome sequence of the Lentzea guizhouensis DHS C013.</title>
        <authorList>
            <person name="Cao C."/>
        </authorList>
    </citation>
    <scope>NUCLEOTIDE SEQUENCE [LARGE SCALE GENOMIC DNA]</scope>
    <source>
        <strain evidence="2 3">DHS C013</strain>
    </source>
</reference>
<dbReference type="InterPro" id="IPR025110">
    <property type="entry name" value="AMP-bd_C"/>
</dbReference>
<dbReference type="GO" id="GO:0044550">
    <property type="term" value="P:secondary metabolite biosynthetic process"/>
    <property type="evidence" value="ECO:0007669"/>
    <property type="project" value="TreeGrafter"/>
</dbReference>
<dbReference type="Pfam" id="PF00550">
    <property type="entry name" value="PP-binding"/>
    <property type="match status" value="1"/>
</dbReference>
<evidence type="ECO:0000313" key="3">
    <source>
        <dbReference type="Proteomes" id="UP000093053"/>
    </source>
</evidence>
<dbReference type="Gene3D" id="1.10.1200.10">
    <property type="entry name" value="ACP-like"/>
    <property type="match status" value="1"/>
</dbReference>
<dbReference type="AlphaFoldDB" id="A0A1B2HXR3"/>
<dbReference type="InterPro" id="IPR045851">
    <property type="entry name" value="AMP-bd_C_sf"/>
</dbReference>
<dbReference type="EMBL" id="CP016793">
    <property type="protein sequence ID" value="ANZ42540.1"/>
    <property type="molecule type" value="Genomic_DNA"/>
</dbReference>
<keyword evidence="3" id="KW-1185">Reference proteome</keyword>
<dbReference type="Proteomes" id="UP000093053">
    <property type="component" value="Chromosome"/>
</dbReference>
<dbReference type="Pfam" id="PF13193">
    <property type="entry name" value="AMP-binding_C"/>
    <property type="match status" value="1"/>
</dbReference>
<dbReference type="KEGG" id="led:BBK82_06900"/>
<name>A0A1B2HXR3_9PSEU</name>
<protein>
    <recommendedName>
        <fullName evidence="1">Carrier domain-containing protein</fullName>
    </recommendedName>
</protein>
<dbReference type="SUPFAM" id="SSF47336">
    <property type="entry name" value="ACP-like"/>
    <property type="match status" value="1"/>
</dbReference>
<dbReference type="Gene3D" id="3.30.300.30">
    <property type="match status" value="1"/>
</dbReference>
<dbReference type="SUPFAM" id="SSF56801">
    <property type="entry name" value="Acetyl-CoA synthetase-like"/>
    <property type="match status" value="1"/>
</dbReference>
<dbReference type="PANTHER" id="PTHR45527:SF1">
    <property type="entry name" value="FATTY ACID SYNTHASE"/>
    <property type="match status" value="1"/>
</dbReference>